<keyword evidence="3" id="KW-1185">Reference proteome</keyword>
<keyword evidence="1" id="KW-0472">Membrane</keyword>
<protein>
    <recommendedName>
        <fullName evidence="4">Glycerophosphoryl diester phosphodiesterase membrane domain-containing protein</fullName>
    </recommendedName>
</protein>
<feature type="transmembrane region" description="Helical" evidence="1">
    <location>
        <begin position="111"/>
        <end position="132"/>
    </location>
</feature>
<evidence type="ECO:0008006" key="4">
    <source>
        <dbReference type="Google" id="ProtNLM"/>
    </source>
</evidence>
<feature type="transmembrane region" description="Helical" evidence="1">
    <location>
        <begin position="251"/>
        <end position="276"/>
    </location>
</feature>
<evidence type="ECO:0000313" key="3">
    <source>
        <dbReference type="Proteomes" id="UP001069802"/>
    </source>
</evidence>
<dbReference type="Proteomes" id="UP001069802">
    <property type="component" value="Unassembled WGS sequence"/>
</dbReference>
<reference evidence="2" key="1">
    <citation type="submission" date="2022-12" db="EMBL/GenBank/DDBJ databases">
        <title>Bacterial isolates from different developmental stages of Nematostella vectensis.</title>
        <authorList>
            <person name="Fraune S."/>
        </authorList>
    </citation>
    <scope>NUCLEOTIDE SEQUENCE</scope>
    <source>
        <strain evidence="2">G21630-S1</strain>
    </source>
</reference>
<feature type="transmembrane region" description="Helical" evidence="1">
    <location>
        <begin position="59"/>
        <end position="80"/>
    </location>
</feature>
<organism evidence="2 3">
    <name type="scientific">Kiloniella laminariae</name>
    <dbReference type="NCBI Taxonomy" id="454162"/>
    <lineage>
        <taxon>Bacteria</taxon>
        <taxon>Pseudomonadati</taxon>
        <taxon>Pseudomonadota</taxon>
        <taxon>Alphaproteobacteria</taxon>
        <taxon>Rhodospirillales</taxon>
        <taxon>Kiloniellaceae</taxon>
        <taxon>Kiloniella</taxon>
    </lineage>
</organism>
<accession>A0ABT4LJW0</accession>
<feature type="transmembrane region" description="Helical" evidence="1">
    <location>
        <begin position="186"/>
        <end position="213"/>
    </location>
</feature>
<sequence length="302" mass="32476">MASQQPPEEAVNDLPVGAVSMAALRIVTGNMASLVRMALFPLLLSSLIVALLIPASSSAFLSTLLQVASYVPHTLFAVAWHRKTLLHLQEDESTSITAWNRTHWQFLIRTVILFAILYLLVLIGSLPVGILFGNIPALLPFGFIGLIVAALYVLARLSFILPAAAVGENYSMNNSWKHTKAQAWRLVGSFLLLVIPSGVVIIMVATIMLPMLFPDLFAGFETAAQAGAPATGEEVLIQLSAEIRNNPLSFVFFQIVIIALSYLPTAAVISMLSLAFQTCTGWVPETASAPSPAPTDETDFTA</sequence>
<feature type="transmembrane region" description="Helical" evidence="1">
    <location>
        <begin position="34"/>
        <end position="53"/>
    </location>
</feature>
<proteinExistence type="predicted"/>
<keyword evidence="1" id="KW-1133">Transmembrane helix</keyword>
<name>A0ABT4LJW0_9PROT</name>
<keyword evidence="1" id="KW-0812">Transmembrane</keyword>
<evidence type="ECO:0000313" key="2">
    <source>
        <dbReference type="EMBL" id="MCZ4281389.1"/>
    </source>
</evidence>
<feature type="transmembrane region" description="Helical" evidence="1">
    <location>
        <begin position="138"/>
        <end position="165"/>
    </location>
</feature>
<comment type="caution">
    <text evidence="2">The sequence shown here is derived from an EMBL/GenBank/DDBJ whole genome shotgun (WGS) entry which is preliminary data.</text>
</comment>
<gene>
    <name evidence="2" type="ORF">O4H49_11410</name>
</gene>
<dbReference type="EMBL" id="JAPWGY010000003">
    <property type="protein sequence ID" value="MCZ4281389.1"/>
    <property type="molecule type" value="Genomic_DNA"/>
</dbReference>
<evidence type="ECO:0000256" key="1">
    <source>
        <dbReference type="SAM" id="Phobius"/>
    </source>
</evidence>
<dbReference type="RefSeq" id="WP_269423542.1">
    <property type="nucleotide sequence ID" value="NZ_JAPWGY010000003.1"/>
</dbReference>